<keyword evidence="3" id="KW-1185">Reference proteome</keyword>
<dbReference type="AlphaFoldDB" id="A0A8J2HU86"/>
<organism evidence="2 3">
    <name type="scientific">Cotesia congregata</name>
    <name type="common">Parasitoid wasp</name>
    <name type="synonym">Apanteles congregatus</name>
    <dbReference type="NCBI Taxonomy" id="51543"/>
    <lineage>
        <taxon>Eukaryota</taxon>
        <taxon>Metazoa</taxon>
        <taxon>Ecdysozoa</taxon>
        <taxon>Arthropoda</taxon>
        <taxon>Hexapoda</taxon>
        <taxon>Insecta</taxon>
        <taxon>Pterygota</taxon>
        <taxon>Neoptera</taxon>
        <taxon>Endopterygota</taxon>
        <taxon>Hymenoptera</taxon>
        <taxon>Apocrita</taxon>
        <taxon>Ichneumonoidea</taxon>
        <taxon>Braconidae</taxon>
        <taxon>Microgastrinae</taxon>
        <taxon>Cotesia</taxon>
    </lineage>
</organism>
<comment type="caution">
    <text evidence="2">The sequence shown here is derived from an EMBL/GenBank/DDBJ whole genome shotgun (WGS) entry which is preliminary data.</text>
</comment>
<gene>
    <name evidence="2" type="ORF">HICCMSTLAB_LOCUS13758</name>
</gene>
<proteinExistence type="predicted"/>
<reference evidence="2" key="1">
    <citation type="submission" date="2021-04" db="EMBL/GenBank/DDBJ databases">
        <authorList>
            <person name="Chebbi M.A.C M."/>
        </authorList>
    </citation>
    <scope>NUCLEOTIDE SEQUENCE</scope>
</reference>
<dbReference type="Proteomes" id="UP000786811">
    <property type="component" value="Unassembled WGS sequence"/>
</dbReference>
<accession>A0A8J2HU86</accession>
<name>A0A8J2HU86_COTCN</name>
<feature type="region of interest" description="Disordered" evidence="1">
    <location>
        <begin position="116"/>
        <end position="151"/>
    </location>
</feature>
<evidence type="ECO:0000313" key="3">
    <source>
        <dbReference type="Proteomes" id="UP000786811"/>
    </source>
</evidence>
<sequence length="151" mass="18333">MWQLCLAQRPESCHFPAGGQKTYLQLRSMKSFPNLYMSKNPVFTKYYAPWTRKNWALKKKFDKIRRRRIRTEKRINASEQMDEVTENDLIPTYKIFGVSLIIAIIIEKMFTHSKTEHKQTMSRVEPKIERSKRQKILKKHKRNRNKRSWYP</sequence>
<evidence type="ECO:0000256" key="1">
    <source>
        <dbReference type="SAM" id="MobiDB-lite"/>
    </source>
</evidence>
<feature type="compositionally biased region" description="Basic and acidic residues" evidence="1">
    <location>
        <begin position="116"/>
        <end position="131"/>
    </location>
</feature>
<evidence type="ECO:0000313" key="2">
    <source>
        <dbReference type="EMBL" id="CAG5109122.1"/>
    </source>
</evidence>
<protein>
    <submittedName>
        <fullName evidence="2">Uncharacterized protein</fullName>
    </submittedName>
</protein>
<feature type="compositionally biased region" description="Basic residues" evidence="1">
    <location>
        <begin position="132"/>
        <end position="151"/>
    </location>
</feature>
<dbReference type="EMBL" id="CAJNRD030001124">
    <property type="protein sequence ID" value="CAG5109122.1"/>
    <property type="molecule type" value="Genomic_DNA"/>
</dbReference>